<organism evidence="1 2">
    <name type="scientific">Eumeta variegata</name>
    <name type="common">Bagworm moth</name>
    <name type="synonym">Eumeta japonica</name>
    <dbReference type="NCBI Taxonomy" id="151549"/>
    <lineage>
        <taxon>Eukaryota</taxon>
        <taxon>Metazoa</taxon>
        <taxon>Ecdysozoa</taxon>
        <taxon>Arthropoda</taxon>
        <taxon>Hexapoda</taxon>
        <taxon>Insecta</taxon>
        <taxon>Pterygota</taxon>
        <taxon>Neoptera</taxon>
        <taxon>Endopterygota</taxon>
        <taxon>Lepidoptera</taxon>
        <taxon>Glossata</taxon>
        <taxon>Ditrysia</taxon>
        <taxon>Tineoidea</taxon>
        <taxon>Psychidae</taxon>
        <taxon>Oiketicinae</taxon>
        <taxon>Eumeta</taxon>
    </lineage>
</organism>
<evidence type="ECO:0000313" key="1">
    <source>
        <dbReference type="EMBL" id="GBP92370.1"/>
    </source>
</evidence>
<comment type="caution">
    <text evidence="1">The sequence shown here is derived from an EMBL/GenBank/DDBJ whole genome shotgun (WGS) entry which is preliminary data.</text>
</comment>
<sequence>MKRVRQLVFFNNPRPLGMGSNEYSCTTLRAVNDGAFVTDSKIRYRQYNFWRLDLKLFTPAQRGSGAAHVRRHQCGDNVRDPQLSVPSAAQNMWYNLTYFKKSSAYPPVARTKAGTFWSEVDSINHEPLSSTKRPPYKRDTLKRSLYA</sequence>
<keyword evidence="2" id="KW-1185">Reference proteome</keyword>
<dbReference type="AlphaFoldDB" id="A0A4C1ZWJ9"/>
<name>A0A4C1ZWJ9_EUMVA</name>
<proteinExistence type="predicted"/>
<reference evidence="1 2" key="1">
    <citation type="journal article" date="2019" name="Commun. Biol.">
        <title>The bagworm genome reveals a unique fibroin gene that provides high tensile strength.</title>
        <authorList>
            <person name="Kono N."/>
            <person name="Nakamura H."/>
            <person name="Ohtoshi R."/>
            <person name="Tomita M."/>
            <person name="Numata K."/>
            <person name="Arakawa K."/>
        </authorList>
    </citation>
    <scope>NUCLEOTIDE SEQUENCE [LARGE SCALE GENOMIC DNA]</scope>
</reference>
<dbReference type="EMBL" id="BGZK01002269">
    <property type="protein sequence ID" value="GBP92370.1"/>
    <property type="molecule type" value="Genomic_DNA"/>
</dbReference>
<accession>A0A4C1ZWJ9</accession>
<dbReference type="Proteomes" id="UP000299102">
    <property type="component" value="Unassembled WGS sequence"/>
</dbReference>
<evidence type="ECO:0000313" key="2">
    <source>
        <dbReference type="Proteomes" id="UP000299102"/>
    </source>
</evidence>
<protein>
    <submittedName>
        <fullName evidence="1">Uncharacterized protein</fullName>
    </submittedName>
</protein>
<gene>
    <name evidence="1" type="ORF">EVAR_84851_1</name>
</gene>